<organism evidence="6 7">
    <name type="scientific">Discostella pseudostelligera</name>
    <dbReference type="NCBI Taxonomy" id="259834"/>
    <lineage>
        <taxon>Eukaryota</taxon>
        <taxon>Sar</taxon>
        <taxon>Stramenopiles</taxon>
        <taxon>Ochrophyta</taxon>
        <taxon>Bacillariophyta</taxon>
        <taxon>Coscinodiscophyceae</taxon>
        <taxon>Thalassiosirophycidae</taxon>
        <taxon>Stephanodiscales</taxon>
        <taxon>Stephanodiscaceae</taxon>
        <taxon>Discostella</taxon>
    </lineage>
</organism>
<reference evidence="6 7" key="1">
    <citation type="submission" date="2024-10" db="EMBL/GenBank/DDBJ databases">
        <title>Updated reference genomes for cyclostephanoid diatoms.</title>
        <authorList>
            <person name="Roberts W.R."/>
            <person name="Alverson A.J."/>
        </authorList>
    </citation>
    <scope>NUCLEOTIDE SEQUENCE [LARGE SCALE GENOMIC DNA]</scope>
    <source>
        <strain evidence="6 7">AJA232-27</strain>
    </source>
</reference>
<evidence type="ECO:0000256" key="3">
    <source>
        <dbReference type="ARBA" id="ARBA00023277"/>
    </source>
</evidence>
<sequence>MAAGGDPVQGASVIGVRKMELSSPLLLDAINRPAILDDKPQNNQTSNSQRLRRLKRRPQIATRTKPPSQDRLVVVFVTASAIFFLVTIYPFLSGDFPSSGISHKDWLHKHGDGHGGILDLAENKTLLLWHHLMGKQRQQSFEGDISIINRIKDDPLPLARGVSGLPPSKTPALIGAQHGSIQCPTAVGVLHMDELAYWNDPQGERDVSFISPFNPQSKEKRYVTFEPDRGGWNNIRMSLENVIVFAAATGRTLVLPPDTPFYLLSQNPDGTKRKVHHGFADFLDLENVALRNKLEIISMTEFLETGSKKRRGHKKMFTIPVGSEGKKLRKSAEECIYVAKSDRPCDAIYEFLRSHAYVPELQAGRDCLIFDLDAQKASTMQHSTDSQIFDSLPYAQKENVEEFCDERNPIFYGKELASAPWIHFHAGEKHHRLLNHFYTFMYFTDTKVDHYYKRFVRDFLHYGDAIYCAAGKVIRALEQEAKQSGSSQPSFSSMHVRRGDFQYKKVKITAHDWYNITKELFRKNEIIYIATDEKNRDFFKPLTKHYNLRFLSDFSDAAGLKDLDPNFMGMIDTIVASRGRLFVGTWFSTFTGYINRLRGYYGMPGSTSYYSTPERKFNTHTWVNPHKVMTAREWPTAWVGIDGDEDVREERAT</sequence>
<dbReference type="PANTHER" id="PTHR31469">
    <property type="entry name" value="OS07G0633600 PROTEIN"/>
    <property type="match status" value="1"/>
</dbReference>
<keyword evidence="7" id="KW-1185">Reference proteome</keyword>
<dbReference type="Proteomes" id="UP001530293">
    <property type="component" value="Unassembled WGS sequence"/>
</dbReference>
<keyword evidence="3" id="KW-0119">Carbohydrate metabolism</keyword>
<dbReference type="Gene3D" id="3.40.50.11340">
    <property type="match status" value="1"/>
</dbReference>
<accession>A0ABD3MAG8</accession>
<dbReference type="CDD" id="cd11296">
    <property type="entry name" value="O-FucT_like"/>
    <property type="match status" value="1"/>
</dbReference>
<keyword evidence="2" id="KW-0294">Fucose metabolism</keyword>
<protein>
    <recommendedName>
        <fullName evidence="8">O-fucosyltransferase family protein</fullName>
    </recommendedName>
</protein>
<evidence type="ECO:0000313" key="7">
    <source>
        <dbReference type="Proteomes" id="UP001530293"/>
    </source>
</evidence>
<keyword evidence="5" id="KW-0472">Membrane</keyword>
<keyword evidence="5" id="KW-0812">Transmembrane</keyword>
<evidence type="ECO:0000256" key="4">
    <source>
        <dbReference type="SAM" id="MobiDB-lite"/>
    </source>
</evidence>
<keyword evidence="5" id="KW-1133">Transmembrane helix</keyword>
<evidence type="ECO:0008006" key="8">
    <source>
        <dbReference type="Google" id="ProtNLM"/>
    </source>
</evidence>
<dbReference type="GO" id="GO:0006004">
    <property type="term" value="P:fucose metabolic process"/>
    <property type="evidence" value="ECO:0007669"/>
    <property type="project" value="UniProtKB-KW"/>
</dbReference>
<proteinExistence type="predicted"/>
<dbReference type="PANTHER" id="PTHR31469:SF8">
    <property type="entry name" value="OS07G0641000 PROTEIN"/>
    <property type="match status" value="1"/>
</dbReference>
<dbReference type="Gene3D" id="3.40.50.11350">
    <property type="match status" value="1"/>
</dbReference>
<dbReference type="GO" id="GO:0016740">
    <property type="term" value="F:transferase activity"/>
    <property type="evidence" value="ECO:0007669"/>
    <property type="project" value="UniProtKB-KW"/>
</dbReference>
<dbReference type="EMBL" id="JALLBG020000263">
    <property type="protein sequence ID" value="KAL3757530.1"/>
    <property type="molecule type" value="Genomic_DNA"/>
</dbReference>
<evidence type="ECO:0000256" key="1">
    <source>
        <dbReference type="ARBA" id="ARBA00022679"/>
    </source>
</evidence>
<dbReference type="FunFam" id="3.40.50.11350:FF:000014">
    <property type="entry name" value="Uncharacterized protein"/>
    <property type="match status" value="1"/>
</dbReference>
<feature type="region of interest" description="Disordered" evidence="4">
    <location>
        <begin position="36"/>
        <end position="65"/>
    </location>
</feature>
<evidence type="ECO:0000313" key="6">
    <source>
        <dbReference type="EMBL" id="KAL3757530.1"/>
    </source>
</evidence>
<dbReference type="Pfam" id="PF10250">
    <property type="entry name" value="O-FucT"/>
    <property type="match status" value="1"/>
</dbReference>
<evidence type="ECO:0000256" key="2">
    <source>
        <dbReference type="ARBA" id="ARBA00023253"/>
    </source>
</evidence>
<evidence type="ECO:0000256" key="5">
    <source>
        <dbReference type="SAM" id="Phobius"/>
    </source>
</evidence>
<gene>
    <name evidence="6" type="ORF">ACHAWU_010162</name>
</gene>
<comment type="caution">
    <text evidence="6">The sequence shown here is derived from an EMBL/GenBank/DDBJ whole genome shotgun (WGS) entry which is preliminary data.</text>
</comment>
<feature type="transmembrane region" description="Helical" evidence="5">
    <location>
        <begin position="72"/>
        <end position="92"/>
    </location>
</feature>
<name>A0ABD3MAG8_9STRA</name>
<dbReference type="AlphaFoldDB" id="A0ABD3MAG8"/>
<keyword evidence="1" id="KW-0808">Transferase</keyword>
<dbReference type="InterPro" id="IPR019378">
    <property type="entry name" value="GDP-Fuc_O-FucTrfase"/>
</dbReference>